<keyword evidence="3" id="KW-0326">Glycosidase</keyword>
<feature type="domain" description="Glycoside hydrolase family 3 N-terminal" evidence="5">
    <location>
        <begin position="39"/>
        <end position="323"/>
    </location>
</feature>
<evidence type="ECO:0000256" key="1">
    <source>
        <dbReference type="ARBA" id="ARBA00005336"/>
    </source>
</evidence>
<protein>
    <submittedName>
        <fullName evidence="6">Beta-N-acetylhexosaminidase</fullName>
    </submittedName>
</protein>
<accession>A0A542SRK7</accession>
<keyword evidence="7" id="KW-1185">Reference proteome</keyword>
<dbReference type="InterPro" id="IPR017853">
    <property type="entry name" value="GH"/>
</dbReference>
<dbReference type="SUPFAM" id="SSF51445">
    <property type="entry name" value="(Trans)glycosidases"/>
    <property type="match status" value="1"/>
</dbReference>
<dbReference type="InterPro" id="IPR019800">
    <property type="entry name" value="Glyco_hydro_3_AS"/>
</dbReference>
<evidence type="ECO:0000256" key="4">
    <source>
        <dbReference type="SAM" id="MobiDB-lite"/>
    </source>
</evidence>
<dbReference type="RefSeq" id="WP_142113092.1">
    <property type="nucleotide sequence ID" value="NZ_BAAATB010000006.1"/>
</dbReference>
<dbReference type="PANTHER" id="PTHR30480">
    <property type="entry name" value="BETA-HEXOSAMINIDASE-RELATED"/>
    <property type="match status" value="1"/>
</dbReference>
<feature type="region of interest" description="Disordered" evidence="4">
    <location>
        <begin position="320"/>
        <end position="363"/>
    </location>
</feature>
<dbReference type="AlphaFoldDB" id="A0A542SRK7"/>
<dbReference type="PROSITE" id="PS00775">
    <property type="entry name" value="GLYCOSYL_HYDROL_F3"/>
    <property type="match status" value="1"/>
</dbReference>
<dbReference type="InterPro" id="IPR036962">
    <property type="entry name" value="Glyco_hydro_3_N_sf"/>
</dbReference>
<dbReference type="GO" id="GO:0005975">
    <property type="term" value="P:carbohydrate metabolic process"/>
    <property type="evidence" value="ECO:0007669"/>
    <property type="project" value="InterPro"/>
</dbReference>
<keyword evidence="2" id="KW-0378">Hydrolase</keyword>
<gene>
    <name evidence="6" type="ORF">FB389_1968</name>
</gene>
<name>A0A542SRK7_9MICO</name>
<dbReference type="GO" id="GO:0009254">
    <property type="term" value="P:peptidoglycan turnover"/>
    <property type="evidence" value="ECO:0007669"/>
    <property type="project" value="TreeGrafter"/>
</dbReference>
<evidence type="ECO:0000256" key="3">
    <source>
        <dbReference type="ARBA" id="ARBA00023295"/>
    </source>
</evidence>
<evidence type="ECO:0000313" key="6">
    <source>
        <dbReference type="EMBL" id="TQK77249.1"/>
    </source>
</evidence>
<evidence type="ECO:0000313" key="7">
    <source>
        <dbReference type="Proteomes" id="UP000316181"/>
    </source>
</evidence>
<dbReference type="InterPro" id="IPR050226">
    <property type="entry name" value="NagZ_Beta-hexosaminidase"/>
</dbReference>
<dbReference type="EMBL" id="VFNV01000001">
    <property type="protein sequence ID" value="TQK77249.1"/>
    <property type="molecule type" value="Genomic_DNA"/>
</dbReference>
<organism evidence="6 7">
    <name type="scientific">Rarobacter incanus</name>
    <dbReference type="NCBI Taxonomy" id="153494"/>
    <lineage>
        <taxon>Bacteria</taxon>
        <taxon>Bacillati</taxon>
        <taxon>Actinomycetota</taxon>
        <taxon>Actinomycetes</taxon>
        <taxon>Micrococcales</taxon>
        <taxon>Rarobacteraceae</taxon>
        <taxon>Rarobacter</taxon>
    </lineage>
</organism>
<dbReference type="OrthoDB" id="9805821at2"/>
<comment type="caution">
    <text evidence="6">The sequence shown here is derived from an EMBL/GenBank/DDBJ whole genome shotgun (WGS) entry which is preliminary data.</text>
</comment>
<dbReference type="PANTHER" id="PTHR30480:SF16">
    <property type="entry name" value="GLYCOSIDE HYDROLASE FAMILY 3 DOMAIN PROTEIN"/>
    <property type="match status" value="1"/>
</dbReference>
<evidence type="ECO:0000256" key="2">
    <source>
        <dbReference type="ARBA" id="ARBA00022801"/>
    </source>
</evidence>
<dbReference type="InterPro" id="IPR001764">
    <property type="entry name" value="Glyco_hydro_3_N"/>
</dbReference>
<sequence length="523" mass="53014">MTSDLVRDVRATLMPGFVGLAAPAWLLDLLPEGLESACLYGANVRDREQVTNIGRALRLANGHVLAAIDEEGGEVTRLHYVDGSPYPGAAVLGRIGDAQYTHRVGRDVGEDALSAGFDLVLAPVADINSNPANPVIGTRSFGATPQVVADQVEAWLRGCAATGAIPCVKHFPGHGDTNADSHLELPTVGASAATLRDRELVPFVAAIAAGAQAIMTSHIVLKALDPTAPATLSAPILTDLLRGELGFTGVIVSDALDMKGASGTIGIPAAAVRSLGAGCDLLCLGPGTTPALLDAVESAIVNAVDEGVLPRSRVAQAAARVRQLGRRSQPGPAESDKSRDALDSPQAPRYFGPAPTVPRRGDDGLVASSFTIDSRAARILKSSTAATIVQVESPSNIAVGSAAWGPLAAVRADPALGEVATAEGPRDPAWRSIAGGTVVVATRDAALPWLGDVAAQLCARGAAVIVADMGWPGRAGGTGVNVDDGSTASGAAISPNEPGLIMTYGSTRLVGAALVALANGACS</sequence>
<evidence type="ECO:0000259" key="5">
    <source>
        <dbReference type="Pfam" id="PF00933"/>
    </source>
</evidence>
<dbReference type="GO" id="GO:0004553">
    <property type="term" value="F:hydrolase activity, hydrolyzing O-glycosyl compounds"/>
    <property type="evidence" value="ECO:0007669"/>
    <property type="project" value="InterPro"/>
</dbReference>
<proteinExistence type="inferred from homology"/>
<dbReference type="Gene3D" id="3.20.20.300">
    <property type="entry name" value="Glycoside hydrolase, family 3, N-terminal domain"/>
    <property type="match status" value="1"/>
</dbReference>
<reference evidence="6 7" key="1">
    <citation type="submission" date="2019-06" db="EMBL/GenBank/DDBJ databases">
        <title>Sequencing the genomes of 1000 actinobacteria strains.</title>
        <authorList>
            <person name="Klenk H.-P."/>
        </authorList>
    </citation>
    <scope>NUCLEOTIDE SEQUENCE [LARGE SCALE GENOMIC DNA]</scope>
    <source>
        <strain evidence="6 7">DSM 10596</strain>
    </source>
</reference>
<dbReference type="Pfam" id="PF00933">
    <property type="entry name" value="Glyco_hydro_3"/>
    <property type="match status" value="1"/>
</dbReference>
<comment type="similarity">
    <text evidence="1">Belongs to the glycosyl hydrolase 3 family.</text>
</comment>
<dbReference type="Proteomes" id="UP000316181">
    <property type="component" value="Unassembled WGS sequence"/>
</dbReference>